<feature type="compositionally biased region" description="Low complexity" evidence="8">
    <location>
        <begin position="483"/>
        <end position="496"/>
    </location>
</feature>
<evidence type="ECO:0000256" key="9">
    <source>
        <dbReference type="SAM" id="SignalP"/>
    </source>
</evidence>
<evidence type="ECO:0000256" key="3">
    <source>
        <dbReference type="ARBA" id="ARBA00022801"/>
    </source>
</evidence>
<feature type="signal peptide" evidence="9">
    <location>
        <begin position="1"/>
        <end position="21"/>
    </location>
</feature>
<organism evidence="11 12">
    <name type="scientific">Cyphellophora attinorum</name>
    <dbReference type="NCBI Taxonomy" id="1664694"/>
    <lineage>
        <taxon>Eukaryota</taxon>
        <taxon>Fungi</taxon>
        <taxon>Dikarya</taxon>
        <taxon>Ascomycota</taxon>
        <taxon>Pezizomycotina</taxon>
        <taxon>Eurotiomycetes</taxon>
        <taxon>Chaetothyriomycetidae</taxon>
        <taxon>Chaetothyriales</taxon>
        <taxon>Cyphellophoraceae</taxon>
        <taxon>Cyphellophora</taxon>
    </lineage>
</organism>
<sequence length="651" mass="69547">MHAFTFTASVLASTLFSVATAAPNGPPQSGAPSGLVTTYYGQNGQDVDFAALCEDPSVDIVPLAFVTYFPKENDANGYCKMNFANNAWASEFWTNPVTGVTYPDVFDNMHTFTGVIQKCQANGKKVLISLGGDPRYSDVSLTSNTHAEQVAVQLWRMFGPVQQGVVIPRPFGNSVIDGVDFDVEGTQAGPYHPHLATSFKALFAQDTSKQYYLSAAPQCPTTDGLIPTIQTGVFDYVNVQFYNNYCGVSTFGTSNDQFTPSFNAWSKLLLPYPNTKLFVGMPAGPGATDAGDYGQSQLIDISKVEPILKSVAKTSNFGGAMLWDYYLAAKNGGWQTACKKHYLGRRLLLDHNHDNCARQGHYHHELRLVCQHYLADVDFSTTTTTTAPVKDTTTTSSASTSASTTWADVDFSTTTTTTAPVKDTTTISSSSIYTSATWGDIDFSTTTTTTAPVKETTTTVSSSSSWADYWGDETTKPVEGGEKTTTTTASTTTTTKPVEGGQFYTWSDYTSASTMTTTAPVEGSEKPTWSDAYVSTTTTSGKPVEPTESSSTEYIWSDVPASASTKYVTVTEDAYVTSCDCTPEDTPMTSIEVKPTPPASPTTIATKPVSDFTGVKPPVATFTGAAAQQSLSGTMLSVGVCVAVAVAGLFL</sequence>
<comment type="caution">
    <text evidence="11">The sequence shown here is derived from an EMBL/GenBank/DDBJ whole genome shotgun (WGS) entry which is preliminary data.</text>
</comment>
<dbReference type="PROSITE" id="PS01095">
    <property type="entry name" value="GH18_1"/>
    <property type="match status" value="1"/>
</dbReference>
<comment type="catalytic activity">
    <reaction evidence="1">
        <text>Random endo-hydrolysis of N-acetyl-beta-D-glucosaminide (1-&gt;4)-beta-linkages in chitin and chitodextrins.</text>
        <dbReference type="EC" id="3.2.1.14"/>
    </reaction>
</comment>
<dbReference type="Proteomes" id="UP000038010">
    <property type="component" value="Unassembled WGS sequence"/>
</dbReference>
<dbReference type="InterPro" id="IPR050542">
    <property type="entry name" value="Glycosyl_Hydrlase18_Chitinase"/>
</dbReference>
<dbReference type="PROSITE" id="PS51910">
    <property type="entry name" value="GH18_2"/>
    <property type="match status" value="1"/>
</dbReference>
<dbReference type="GO" id="GO:0000272">
    <property type="term" value="P:polysaccharide catabolic process"/>
    <property type="evidence" value="ECO:0007669"/>
    <property type="project" value="UniProtKB-KW"/>
</dbReference>
<feature type="region of interest" description="Disordered" evidence="8">
    <location>
        <begin position="472"/>
        <end position="496"/>
    </location>
</feature>
<evidence type="ECO:0000259" key="10">
    <source>
        <dbReference type="PROSITE" id="PS51910"/>
    </source>
</evidence>
<dbReference type="PANTHER" id="PTHR45708">
    <property type="entry name" value="ENDOCHITINASE"/>
    <property type="match status" value="1"/>
</dbReference>
<evidence type="ECO:0000313" key="11">
    <source>
        <dbReference type="EMBL" id="KPI41819.1"/>
    </source>
</evidence>
<dbReference type="RefSeq" id="XP_018001782.1">
    <property type="nucleotide sequence ID" value="XM_018145580.1"/>
</dbReference>
<evidence type="ECO:0000313" key="12">
    <source>
        <dbReference type="Proteomes" id="UP000038010"/>
    </source>
</evidence>
<feature type="chain" id="PRO_5005856880" description="chitinase" evidence="9">
    <location>
        <begin position="22"/>
        <end position="651"/>
    </location>
</feature>
<dbReference type="AlphaFoldDB" id="A0A0N0NNV5"/>
<evidence type="ECO:0000256" key="7">
    <source>
        <dbReference type="ARBA" id="ARBA00023326"/>
    </source>
</evidence>
<dbReference type="Gene3D" id="3.20.20.80">
    <property type="entry name" value="Glycosidases"/>
    <property type="match status" value="1"/>
</dbReference>
<name>A0A0N0NNV5_9EURO</name>
<keyword evidence="9" id="KW-0732">Signal</keyword>
<dbReference type="GO" id="GO:0006032">
    <property type="term" value="P:chitin catabolic process"/>
    <property type="evidence" value="ECO:0007669"/>
    <property type="project" value="UniProtKB-KW"/>
</dbReference>
<feature type="compositionally biased region" description="Polar residues" evidence="8">
    <location>
        <begin position="533"/>
        <end position="549"/>
    </location>
</feature>
<dbReference type="PANTHER" id="PTHR45708:SF49">
    <property type="entry name" value="ENDOCHITINASE"/>
    <property type="match status" value="1"/>
</dbReference>
<dbReference type="OrthoDB" id="6020543at2759"/>
<keyword evidence="4" id="KW-0146">Chitin degradation</keyword>
<protein>
    <recommendedName>
        <fullName evidence="2">chitinase</fullName>
        <ecNumber evidence="2">3.2.1.14</ecNumber>
    </recommendedName>
</protein>
<keyword evidence="5" id="KW-0119">Carbohydrate metabolism</keyword>
<accession>A0A0N0NNV5</accession>
<dbReference type="STRING" id="1664694.A0A0N0NNV5"/>
<dbReference type="InterPro" id="IPR017853">
    <property type="entry name" value="GH"/>
</dbReference>
<feature type="compositionally biased region" description="Basic and acidic residues" evidence="8">
    <location>
        <begin position="473"/>
        <end position="482"/>
    </location>
</feature>
<keyword evidence="6" id="KW-0326">Glycosidase</keyword>
<reference evidence="11 12" key="1">
    <citation type="submission" date="2015-06" db="EMBL/GenBank/DDBJ databases">
        <title>Draft genome of the ant-associated black yeast Phialophora attae CBS 131958.</title>
        <authorList>
            <person name="Moreno L.F."/>
            <person name="Stielow B.J."/>
            <person name="de Hoog S."/>
            <person name="Vicente V.A."/>
            <person name="Weiss V.A."/>
            <person name="de Vries M."/>
            <person name="Cruz L.M."/>
            <person name="Souza E.M."/>
        </authorList>
    </citation>
    <scope>NUCLEOTIDE SEQUENCE [LARGE SCALE GENOMIC DNA]</scope>
    <source>
        <strain evidence="11 12">CBS 131958</strain>
    </source>
</reference>
<dbReference type="GO" id="GO:0005576">
    <property type="term" value="C:extracellular region"/>
    <property type="evidence" value="ECO:0007669"/>
    <property type="project" value="TreeGrafter"/>
</dbReference>
<dbReference type="SUPFAM" id="SSF51445">
    <property type="entry name" value="(Trans)glycosidases"/>
    <property type="match status" value="1"/>
</dbReference>
<proteinExistence type="predicted"/>
<dbReference type="EMBL" id="LFJN01000008">
    <property type="protein sequence ID" value="KPI41819.1"/>
    <property type="molecule type" value="Genomic_DNA"/>
</dbReference>
<evidence type="ECO:0000256" key="6">
    <source>
        <dbReference type="ARBA" id="ARBA00023295"/>
    </source>
</evidence>
<evidence type="ECO:0000256" key="4">
    <source>
        <dbReference type="ARBA" id="ARBA00023024"/>
    </source>
</evidence>
<dbReference type="InterPro" id="IPR001223">
    <property type="entry name" value="Glyco_hydro18_cat"/>
</dbReference>
<gene>
    <name evidence="11" type="ORF">AB675_5373</name>
</gene>
<dbReference type="GO" id="GO:0008843">
    <property type="term" value="F:endochitinase activity"/>
    <property type="evidence" value="ECO:0007669"/>
    <property type="project" value="UniProtKB-EC"/>
</dbReference>
<keyword evidence="12" id="KW-1185">Reference proteome</keyword>
<evidence type="ECO:0000256" key="2">
    <source>
        <dbReference type="ARBA" id="ARBA00012729"/>
    </source>
</evidence>
<feature type="region of interest" description="Disordered" evidence="8">
    <location>
        <begin position="589"/>
        <end position="609"/>
    </location>
</feature>
<keyword evidence="3" id="KW-0378">Hydrolase</keyword>
<evidence type="ECO:0000256" key="1">
    <source>
        <dbReference type="ARBA" id="ARBA00000822"/>
    </source>
</evidence>
<evidence type="ECO:0000256" key="5">
    <source>
        <dbReference type="ARBA" id="ARBA00023277"/>
    </source>
</evidence>
<feature type="domain" description="GH18" evidence="10">
    <location>
        <begin position="34"/>
        <end position="345"/>
    </location>
</feature>
<dbReference type="InterPro" id="IPR001579">
    <property type="entry name" value="Glyco_hydro_18_chit_AS"/>
</dbReference>
<evidence type="ECO:0000256" key="8">
    <source>
        <dbReference type="SAM" id="MobiDB-lite"/>
    </source>
</evidence>
<feature type="region of interest" description="Disordered" evidence="8">
    <location>
        <begin position="518"/>
        <end position="549"/>
    </location>
</feature>
<dbReference type="EC" id="3.2.1.14" evidence="2"/>
<keyword evidence="7" id="KW-0624">Polysaccharide degradation</keyword>
<dbReference type="GeneID" id="28737460"/>
<dbReference type="VEuPathDB" id="FungiDB:AB675_5373"/>